<gene>
    <name evidence="1" type="ORF">FUA22_10435</name>
</gene>
<reference evidence="1 2" key="1">
    <citation type="submission" date="2019-08" db="EMBL/GenBank/DDBJ databases">
        <title>Seonamhaeicola sediminis sp. nov., isolated from marine sediment.</title>
        <authorList>
            <person name="Cao W.R."/>
        </authorList>
    </citation>
    <scope>NUCLEOTIDE SEQUENCE [LARGE SCALE GENOMIC DNA]</scope>
    <source>
        <strain evidence="1 2">1505</strain>
    </source>
</reference>
<evidence type="ECO:0000313" key="1">
    <source>
        <dbReference type="EMBL" id="TXG36979.1"/>
    </source>
</evidence>
<accession>A0A5C7GHU5</accession>
<dbReference type="Proteomes" id="UP000321080">
    <property type="component" value="Unassembled WGS sequence"/>
</dbReference>
<evidence type="ECO:0000313" key="2">
    <source>
        <dbReference type="Proteomes" id="UP000321080"/>
    </source>
</evidence>
<proteinExistence type="predicted"/>
<dbReference type="AlphaFoldDB" id="A0A5C7GHU5"/>
<protein>
    <submittedName>
        <fullName evidence="1">Uncharacterized protein</fullName>
    </submittedName>
</protein>
<name>A0A5C7GHU5_9FLAO</name>
<comment type="caution">
    <text evidence="1">The sequence shown here is derived from an EMBL/GenBank/DDBJ whole genome shotgun (WGS) entry which is preliminary data.</text>
</comment>
<organism evidence="1 2">
    <name type="scientific">Seonamhaeicola maritimus</name>
    <dbReference type="NCBI Taxonomy" id="2591822"/>
    <lineage>
        <taxon>Bacteria</taxon>
        <taxon>Pseudomonadati</taxon>
        <taxon>Bacteroidota</taxon>
        <taxon>Flavobacteriia</taxon>
        <taxon>Flavobacteriales</taxon>
        <taxon>Flavobacteriaceae</taxon>
    </lineage>
</organism>
<dbReference type="RefSeq" id="WP_147768053.1">
    <property type="nucleotide sequence ID" value="NZ_VRKQ01000010.1"/>
</dbReference>
<keyword evidence="2" id="KW-1185">Reference proteome</keyword>
<dbReference type="EMBL" id="VRKQ01000010">
    <property type="protein sequence ID" value="TXG36979.1"/>
    <property type="molecule type" value="Genomic_DNA"/>
</dbReference>
<sequence>MSKSELSNIIKSPYSELIKLKIGLLVRATMPEILELELISETEAKKLTESDYSKMIFDMNYPVLKIVDEDLSILDNRSIGDYTRYYAEPHYFKNARYLISSEWYDRNHEDYIRWLKRKVKID</sequence>
<dbReference type="OrthoDB" id="1443548at2"/>